<gene>
    <name evidence="1" type="ORF">Glove_320g197</name>
</gene>
<sequence length="68" mass="7300">MKKTKRTNNNNYNTTITIHLLLNVGAFEHILIHFTADVTGVYSGRYSLITKTKSGGGENTASNSGGNG</sequence>
<dbReference type="Proteomes" id="UP000266861">
    <property type="component" value="Unassembled WGS sequence"/>
</dbReference>
<reference evidence="1 2" key="1">
    <citation type="submission" date="2018-08" db="EMBL/GenBank/DDBJ databases">
        <title>Genome and evolution of the arbuscular mycorrhizal fungus Diversispora epigaea (formerly Glomus versiforme) and its bacterial endosymbionts.</title>
        <authorList>
            <person name="Sun X."/>
            <person name="Fei Z."/>
            <person name="Harrison M."/>
        </authorList>
    </citation>
    <scope>NUCLEOTIDE SEQUENCE [LARGE SCALE GENOMIC DNA]</scope>
    <source>
        <strain evidence="1 2">IT104</strain>
    </source>
</reference>
<comment type="caution">
    <text evidence="1">The sequence shown here is derived from an EMBL/GenBank/DDBJ whole genome shotgun (WGS) entry which is preliminary data.</text>
</comment>
<keyword evidence="2" id="KW-1185">Reference proteome</keyword>
<protein>
    <submittedName>
        <fullName evidence="1">Uncharacterized protein</fullName>
    </submittedName>
</protein>
<proteinExistence type="predicted"/>
<dbReference type="EMBL" id="PQFF01000292">
    <property type="protein sequence ID" value="RHZ64787.1"/>
    <property type="molecule type" value="Genomic_DNA"/>
</dbReference>
<name>A0A397HPC0_9GLOM</name>
<dbReference type="AlphaFoldDB" id="A0A397HPC0"/>
<evidence type="ECO:0000313" key="1">
    <source>
        <dbReference type="EMBL" id="RHZ64787.1"/>
    </source>
</evidence>
<organism evidence="1 2">
    <name type="scientific">Diversispora epigaea</name>
    <dbReference type="NCBI Taxonomy" id="1348612"/>
    <lineage>
        <taxon>Eukaryota</taxon>
        <taxon>Fungi</taxon>
        <taxon>Fungi incertae sedis</taxon>
        <taxon>Mucoromycota</taxon>
        <taxon>Glomeromycotina</taxon>
        <taxon>Glomeromycetes</taxon>
        <taxon>Diversisporales</taxon>
        <taxon>Diversisporaceae</taxon>
        <taxon>Diversispora</taxon>
    </lineage>
</organism>
<accession>A0A397HPC0</accession>
<evidence type="ECO:0000313" key="2">
    <source>
        <dbReference type="Proteomes" id="UP000266861"/>
    </source>
</evidence>